<dbReference type="GO" id="GO:0140114">
    <property type="term" value="P:cellular detoxification of fluoride"/>
    <property type="evidence" value="ECO:0007669"/>
    <property type="project" value="UniProtKB-UniRule"/>
</dbReference>
<dbReference type="EMBL" id="CP040946">
    <property type="protein sequence ID" value="QDC44000.1"/>
    <property type="molecule type" value="Genomic_DNA"/>
</dbReference>
<dbReference type="KEGG" id="mmec:FIU01_05325"/>
<feature type="binding site" evidence="12">
    <location>
        <position position="76"/>
    </location>
    <ligand>
        <name>Na(+)</name>
        <dbReference type="ChEBI" id="CHEBI:29101"/>
        <note>structural</note>
    </ligand>
</feature>
<dbReference type="RefSeq" id="WP_140003341.1">
    <property type="nucleotide sequence ID" value="NZ_CP040946.1"/>
</dbReference>
<keyword evidence="14" id="KW-1185">Reference proteome</keyword>
<evidence type="ECO:0000256" key="1">
    <source>
        <dbReference type="ARBA" id="ARBA00004651"/>
    </source>
</evidence>
<keyword evidence="4 12" id="KW-0812">Transmembrane</keyword>
<dbReference type="HAMAP" id="MF_00454">
    <property type="entry name" value="FluC"/>
    <property type="match status" value="1"/>
</dbReference>
<protein>
    <recommendedName>
        <fullName evidence="12">Fluoride-specific ion channel FluC</fullName>
    </recommendedName>
</protein>
<dbReference type="PANTHER" id="PTHR28259:SF1">
    <property type="entry name" value="FLUORIDE EXPORT PROTEIN 1-RELATED"/>
    <property type="match status" value="1"/>
</dbReference>
<dbReference type="GO" id="GO:0005886">
    <property type="term" value="C:plasma membrane"/>
    <property type="evidence" value="ECO:0007669"/>
    <property type="project" value="UniProtKB-SubCell"/>
</dbReference>
<keyword evidence="12" id="KW-0813">Transport</keyword>
<comment type="function">
    <text evidence="12">Fluoride-specific ion channel. Important for reducing fluoride concentration in the cell, thus reducing its toxicity.</text>
</comment>
<evidence type="ECO:0000256" key="3">
    <source>
        <dbReference type="ARBA" id="ARBA00022519"/>
    </source>
</evidence>
<feature type="transmembrane region" description="Helical" evidence="12">
    <location>
        <begin position="33"/>
        <end position="53"/>
    </location>
</feature>
<keyword evidence="9 12" id="KW-0407">Ion channel</keyword>
<evidence type="ECO:0000256" key="5">
    <source>
        <dbReference type="ARBA" id="ARBA00022989"/>
    </source>
</evidence>
<comment type="similarity">
    <text evidence="10 12">Belongs to the fluoride channel Fluc/FEX (TC 1.A.43) family.</text>
</comment>
<feature type="transmembrane region" description="Helical" evidence="12">
    <location>
        <begin position="93"/>
        <end position="119"/>
    </location>
</feature>
<evidence type="ECO:0000256" key="6">
    <source>
        <dbReference type="ARBA" id="ARBA00023053"/>
    </source>
</evidence>
<dbReference type="Pfam" id="PF02537">
    <property type="entry name" value="CRCB"/>
    <property type="match status" value="1"/>
</dbReference>
<dbReference type="AlphaFoldDB" id="A0A5B8CS95"/>
<keyword evidence="2 12" id="KW-1003">Cell membrane</keyword>
<feature type="binding site" evidence="12">
    <location>
        <position position="73"/>
    </location>
    <ligand>
        <name>Na(+)</name>
        <dbReference type="ChEBI" id="CHEBI:29101"/>
        <note>structural</note>
    </ligand>
</feature>
<dbReference type="GO" id="GO:0062054">
    <property type="term" value="F:fluoride channel activity"/>
    <property type="evidence" value="ECO:0007669"/>
    <property type="project" value="UniProtKB-UniRule"/>
</dbReference>
<organism evidence="13 14">
    <name type="scientific">Methylophilus medardicus</name>
    <dbReference type="NCBI Taxonomy" id="2588534"/>
    <lineage>
        <taxon>Bacteria</taxon>
        <taxon>Pseudomonadati</taxon>
        <taxon>Pseudomonadota</taxon>
        <taxon>Betaproteobacteria</taxon>
        <taxon>Nitrosomonadales</taxon>
        <taxon>Methylophilaceae</taxon>
        <taxon>Methylophilus</taxon>
    </lineage>
</organism>
<reference evidence="14" key="1">
    <citation type="journal article" date="2019" name="ISME J.">
        <title>Evolution in action: habitat transition from sediment to the pelagial leads to genome streamlining in Methylophilaceae.</title>
        <authorList>
            <person name="Salcher M."/>
            <person name="Schaefle D."/>
            <person name="Kaspar M."/>
            <person name="Neuenschwander S.M."/>
            <person name="Ghai R."/>
        </authorList>
    </citation>
    <scope>NUCLEOTIDE SEQUENCE [LARGE SCALE GENOMIC DNA]</scope>
    <source>
        <strain evidence="14">MMS-M-51</strain>
    </source>
</reference>
<dbReference type="Proteomes" id="UP000311008">
    <property type="component" value="Chromosome"/>
</dbReference>
<evidence type="ECO:0000256" key="12">
    <source>
        <dbReference type="HAMAP-Rule" id="MF_00454"/>
    </source>
</evidence>
<evidence type="ECO:0000256" key="10">
    <source>
        <dbReference type="ARBA" id="ARBA00035120"/>
    </source>
</evidence>
<evidence type="ECO:0000256" key="2">
    <source>
        <dbReference type="ARBA" id="ARBA00022475"/>
    </source>
</evidence>
<evidence type="ECO:0000313" key="13">
    <source>
        <dbReference type="EMBL" id="QDC44000.1"/>
    </source>
</evidence>
<feature type="transmembrane region" description="Helical" evidence="12">
    <location>
        <begin position="65"/>
        <end position="87"/>
    </location>
</feature>
<keyword evidence="12" id="KW-0479">Metal-binding</keyword>
<keyword evidence="6 12" id="KW-0915">Sodium</keyword>
<keyword evidence="3" id="KW-0997">Cell inner membrane</keyword>
<evidence type="ECO:0000256" key="11">
    <source>
        <dbReference type="ARBA" id="ARBA00035585"/>
    </source>
</evidence>
<evidence type="ECO:0000313" key="14">
    <source>
        <dbReference type="Proteomes" id="UP000311008"/>
    </source>
</evidence>
<dbReference type="OrthoDB" id="9806299at2"/>
<evidence type="ECO:0000256" key="9">
    <source>
        <dbReference type="ARBA" id="ARBA00023303"/>
    </source>
</evidence>
<dbReference type="NCBIfam" id="NF010792">
    <property type="entry name" value="PRK14196.1"/>
    <property type="match status" value="1"/>
</dbReference>
<dbReference type="InterPro" id="IPR003691">
    <property type="entry name" value="FluC"/>
</dbReference>
<evidence type="ECO:0000256" key="8">
    <source>
        <dbReference type="ARBA" id="ARBA00023136"/>
    </source>
</evidence>
<proteinExistence type="inferred from homology"/>
<keyword evidence="7 12" id="KW-0406">Ion transport</keyword>
<evidence type="ECO:0000256" key="4">
    <source>
        <dbReference type="ARBA" id="ARBA00022692"/>
    </source>
</evidence>
<dbReference type="PANTHER" id="PTHR28259">
    <property type="entry name" value="FLUORIDE EXPORT PROTEIN 1-RELATED"/>
    <property type="match status" value="1"/>
</dbReference>
<keyword evidence="8 12" id="KW-0472">Membrane</keyword>
<dbReference type="NCBIfam" id="TIGR00494">
    <property type="entry name" value="crcB"/>
    <property type="match status" value="1"/>
</dbReference>
<dbReference type="GO" id="GO:0046872">
    <property type="term" value="F:metal ion binding"/>
    <property type="evidence" value="ECO:0007669"/>
    <property type="project" value="UniProtKB-KW"/>
</dbReference>
<comment type="subcellular location">
    <subcellularLocation>
        <location evidence="1 12">Cell membrane</location>
        <topology evidence="1 12">Multi-pass membrane protein</topology>
    </subcellularLocation>
</comment>
<accession>A0A5B8CS95</accession>
<evidence type="ECO:0000256" key="7">
    <source>
        <dbReference type="ARBA" id="ARBA00023065"/>
    </source>
</evidence>
<name>A0A5B8CS95_9PROT</name>
<sequence length="124" mass="13675">MKSWLMVGLGSALGAWARWGLSTWLNPIGMIPLGTLMANAVGGFLMGIALALFQTMPQLSHEWRLFIAMGFLGGLTTFSTFSAQAFVLLQKQAYVWAGVHIFTHVVVSILLTIIGYWCVIRWQA</sequence>
<keyword evidence="5 12" id="KW-1133">Transmembrane helix</keyword>
<comment type="activity regulation">
    <text evidence="12">Na(+) is not transported, but it plays an essential structural role and its presence is essential for fluoride channel function.</text>
</comment>
<gene>
    <name evidence="12 13" type="primary">crcB</name>
    <name evidence="12" type="synonym">fluC</name>
    <name evidence="13" type="ORF">FIU01_05325</name>
</gene>
<comment type="catalytic activity">
    <reaction evidence="11">
        <text>fluoride(in) = fluoride(out)</text>
        <dbReference type="Rhea" id="RHEA:76159"/>
        <dbReference type="ChEBI" id="CHEBI:17051"/>
    </reaction>
    <physiologicalReaction direction="left-to-right" evidence="11">
        <dbReference type="Rhea" id="RHEA:76160"/>
    </physiologicalReaction>
</comment>